<evidence type="ECO:0000313" key="1">
    <source>
        <dbReference type="EMBL" id="KAJ9065894.1"/>
    </source>
</evidence>
<proteinExistence type="predicted"/>
<evidence type="ECO:0000313" key="2">
    <source>
        <dbReference type="Proteomes" id="UP001165960"/>
    </source>
</evidence>
<accession>A0ACC2SUD2</accession>
<protein>
    <submittedName>
        <fullName evidence="1">Uncharacterized protein</fullName>
    </submittedName>
</protein>
<dbReference type="EMBL" id="QTSX02004319">
    <property type="protein sequence ID" value="KAJ9065894.1"/>
    <property type="molecule type" value="Genomic_DNA"/>
</dbReference>
<comment type="caution">
    <text evidence="1">The sequence shown here is derived from an EMBL/GenBank/DDBJ whole genome shotgun (WGS) entry which is preliminary data.</text>
</comment>
<keyword evidence="2" id="KW-1185">Reference proteome</keyword>
<name>A0ACC2SUD2_9FUNG</name>
<reference evidence="1" key="1">
    <citation type="submission" date="2022-04" db="EMBL/GenBank/DDBJ databases">
        <title>Genome of the entomopathogenic fungus Entomophthora muscae.</title>
        <authorList>
            <person name="Elya C."/>
            <person name="Lovett B.R."/>
            <person name="Lee E."/>
            <person name="Macias A.M."/>
            <person name="Hajek A.E."/>
            <person name="De Bivort B.L."/>
            <person name="Kasson M.T."/>
            <person name="De Fine Licht H.H."/>
            <person name="Stajich J.E."/>
        </authorList>
    </citation>
    <scope>NUCLEOTIDE SEQUENCE</scope>
    <source>
        <strain evidence="1">Berkeley</strain>
    </source>
</reference>
<organism evidence="1 2">
    <name type="scientific">Entomophthora muscae</name>
    <dbReference type="NCBI Taxonomy" id="34485"/>
    <lineage>
        <taxon>Eukaryota</taxon>
        <taxon>Fungi</taxon>
        <taxon>Fungi incertae sedis</taxon>
        <taxon>Zoopagomycota</taxon>
        <taxon>Entomophthoromycotina</taxon>
        <taxon>Entomophthoromycetes</taxon>
        <taxon>Entomophthorales</taxon>
        <taxon>Entomophthoraceae</taxon>
        <taxon>Entomophthora</taxon>
    </lineage>
</organism>
<gene>
    <name evidence="1" type="ORF">DSO57_1015127</name>
</gene>
<sequence length="378" mass="42766">MGTNVLYSKAKEWRRHRSVINPAFHHEWSPAAFRTCADQVVDAIRSAPTGVDVRRLFSAMTLDALGKTVLGVSFNAISCPDNECTSAYYEAATGVSKNIYFLFPFLEHLSIPSRQRERKAVARFRALIKDIIDEKRNQITPDQDRTDLLTMMIQANQREQKITEHELINNAVVMFAAGHDTSANTLSFTLYHLCKNPAVQQKARQQVLQTLEKDATPTAAQLKQMTYLDAVILESMRITPTLPQLRRKLERDLPTPDGVLPKGTLVLLQTYAAMNHPKHWDHPEKFQPERFLSESTGRLDRAVTRNFFGFGAGTRVCVGAAMSMMEQKVTLATLLANFSFALPKDSIHHQRIVTNKDPVCRPENLQINFFPEPDVSKM</sequence>
<dbReference type="Proteomes" id="UP001165960">
    <property type="component" value="Unassembled WGS sequence"/>
</dbReference>